<sequence>MSRTEKDQIELAGRMMKRGVAALGELTTFSKRTKFEDAVAAFALAANCYVSTGKWRLAAEAFGACADAEIKLENLHAAAAFFVDAAQCYKKIDPDDAMNFFNYAIKAYCEVGRFVAAARLQWMMAEMLEDDAAYEEAADAYQLAADYYAGEAMYTQAIRCLVMSARYLAEAKRFDEAVDRFELAGQMSLNDNLLKFNAPQFFLNGVLCWVATGDLAAAKEQLDQSTERDMSFPSTREGLFARDVIESANDYHIHDFMDHCWNMDNVSPFSPTQLMLLEMISEMILDEPEPGSDDEEGRPTYAEQRERAYAERSAAGDDLATSYEGSEVSRTSGGSSRRSQSRTTRTRPSRTSKGDATSVGSATELGSATVTTRTRTRTKAGATTRGATTKGASTAGASSVGGASTAASSDR</sequence>
<dbReference type="GO" id="GO:0035494">
    <property type="term" value="P:SNARE complex disassembly"/>
    <property type="evidence" value="ECO:0007669"/>
    <property type="project" value="TreeGrafter"/>
</dbReference>
<dbReference type="Pfam" id="PF14938">
    <property type="entry name" value="SNAP"/>
    <property type="match status" value="1"/>
</dbReference>
<dbReference type="AlphaFoldDB" id="A0A7S1C6F0"/>
<feature type="region of interest" description="Disordered" evidence="4">
    <location>
        <begin position="287"/>
        <end position="411"/>
    </location>
</feature>
<dbReference type="InterPro" id="IPR011990">
    <property type="entry name" value="TPR-like_helical_dom_sf"/>
</dbReference>
<evidence type="ECO:0000256" key="4">
    <source>
        <dbReference type="SAM" id="MobiDB-lite"/>
    </source>
</evidence>
<dbReference type="PANTHER" id="PTHR13768">
    <property type="entry name" value="SOLUBLE NSF ATTACHMENT PROTEIN SNAP"/>
    <property type="match status" value="1"/>
</dbReference>
<feature type="compositionally biased region" description="Low complexity" evidence="4">
    <location>
        <begin position="329"/>
        <end position="343"/>
    </location>
</feature>
<comment type="similarity">
    <text evidence="1">Belongs to the SNAP family.</text>
</comment>
<evidence type="ECO:0000313" key="5">
    <source>
        <dbReference type="EMBL" id="CAD8910887.1"/>
    </source>
</evidence>
<dbReference type="GO" id="GO:0031201">
    <property type="term" value="C:SNARE complex"/>
    <property type="evidence" value="ECO:0007669"/>
    <property type="project" value="TreeGrafter"/>
</dbReference>
<dbReference type="PRINTS" id="PR00448">
    <property type="entry name" value="NSFATTACHMNT"/>
</dbReference>
<dbReference type="GO" id="GO:0019905">
    <property type="term" value="F:syntaxin binding"/>
    <property type="evidence" value="ECO:0007669"/>
    <property type="project" value="TreeGrafter"/>
</dbReference>
<gene>
    <name evidence="5" type="ORF">BSP0115_LOCUS4092</name>
</gene>
<dbReference type="Gene3D" id="1.25.40.10">
    <property type="entry name" value="Tetratricopeptide repeat domain"/>
    <property type="match status" value="1"/>
</dbReference>
<keyword evidence="2" id="KW-0813">Transport</keyword>
<evidence type="ECO:0000256" key="2">
    <source>
        <dbReference type="ARBA" id="ARBA00022448"/>
    </source>
</evidence>
<feature type="compositionally biased region" description="Acidic residues" evidence="4">
    <location>
        <begin position="287"/>
        <end position="296"/>
    </location>
</feature>
<evidence type="ECO:0000256" key="1">
    <source>
        <dbReference type="ARBA" id="ARBA00010050"/>
    </source>
</evidence>
<dbReference type="SUPFAM" id="SSF48452">
    <property type="entry name" value="TPR-like"/>
    <property type="match status" value="1"/>
</dbReference>
<dbReference type="GO" id="GO:0005483">
    <property type="term" value="F:soluble NSF attachment protein activity"/>
    <property type="evidence" value="ECO:0007669"/>
    <property type="project" value="TreeGrafter"/>
</dbReference>
<evidence type="ECO:0000256" key="3">
    <source>
        <dbReference type="ARBA" id="ARBA00022927"/>
    </source>
</evidence>
<proteinExistence type="inferred from homology"/>
<dbReference type="PANTHER" id="PTHR13768:SF8">
    <property type="entry name" value="ALPHA-SOLUBLE NSF ATTACHMENT PROTEIN"/>
    <property type="match status" value="1"/>
</dbReference>
<reference evidence="5" key="1">
    <citation type="submission" date="2021-01" db="EMBL/GenBank/DDBJ databases">
        <authorList>
            <person name="Corre E."/>
            <person name="Pelletier E."/>
            <person name="Niang G."/>
            <person name="Scheremetjew M."/>
            <person name="Finn R."/>
            <person name="Kale V."/>
            <person name="Holt S."/>
            <person name="Cochrane G."/>
            <person name="Meng A."/>
            <person name="Brown T."/>
            <person name="Cohen L."/>
        </authorList>
    </citation>
    <scope>NUCLEOTIDE SEQUENCE</scope>
    <source>
        <strain evidence="5">Ms1</strain>
    </source>
</reference>
<dbReference type="GO" id="GO:0006886">
    <property type="term" value="P:intracellular protein transport"/>
    <property type="evidence" value="ECO:0007669"/>
    <property type="project" value="InterPro"/>
</dbReference>
<accession>A0A7S1C6F0</accession>
<dbReference type="GO" id="GO:0005774">
    <property type="term" value="C:vacuolar membrane"/>
    <property type="evidence" value="ECO:0007669"/>
    <property type="project" value="TreeGrafter"/>
</dbReference>
<name>A0A7S1C6F0_9STRA</name>
<protein>
    <submittedName>
        <fullName evidence="5">Uncharacterized protein</fullName>
    </submittedName>
</protein>
<dbReference type="InterPro" id="IPR000744">
    <property type="entry name" value="NSF_attach"/>
</dbReference>
<feature type="compositionally biased region" description="Low complexity" evidence="4">
    <location>
        <begin position="366"/>
        <end position="411"/>
    </location>
</feature>
<dbReference type="EMBL" id="HBFS01006072">
    <property type="protein sequence ID" value="CAD8910887.1"/>
    <property type="molecule type" value="Transcribed_RNA"/>
</dbReference>
<organism evidence="5">
    <name type="scientific">Bicosoecida sp. CB-2014</name>
    <dbReference type="NCBI Taxonomy" id="1486930"/>
    <lineage>
        <taxon>Eukaryota</taxon>
        <taxon>Sar</taxon>
        <taxon>Stramenopiles</taxon>
        <taxon>Bigyra</taxon>
        <taxon>Opalozoa</taxon>
        <taxon>Bicosoecida</taxon>
    </lineage>
</organism>
<keyword evidence="3" id="KW-0653">Protein transport</keyword>